<feature type="compositionally biased region" description="Low complexity" evidence="1">
    <location>
        <begin position="126"/>
        <end position="140"/>
    </location>
</feature>
<evidence type="ECO:0000313" key="3">
    <source>
        <dbReference type="EMBL" id="ORY50187.1"/>
    </source>
</evidence>
<reference evidence="3 4" key="1">
    <citation type="submission" date="2016-07" db="EMBL/GenBank/DDBJ databases">
        <title>Pervasive Adenine N6-methylation of Active Genes in Fungi.</title>
        <authorList>
            <consortium name="DOE Joint Genome Institute"/>
            <person name="Mondo S.J."/>
            <person name="Dannebaum R.O."/>
            <person name="Kuo R.C."/>
            <person name="Labutti K."/>
            <person name="Haridas S."/>
            <person name="Kuo A."/>
            <person name="Salamov A."/>
            <person name="Ahrendt S.R."/>
            <person name="Lipzen A."/>
            <person name="Sullivan W."/>
            <person name="Andreopoulos W.B."/>
            <person name="Clum A."/>
            <person name="Lindquist E."/>
            <person name="Daum C."/>
            <person name="Ramamoorthy G.K."/>
            <person name="Gryganskyi A."/>
            <person name="Culley D."/>
            <person name="Magnuson J.K."/>
            <person name="James T.Y."/>
            <person name="O'Malley M.A."/>
            <person name="Stajich J.E."/>
            <person name="Spatafora J.W."/>
            <person name="Visel A."/>
            <person name="Grigoriev I.V."/>
        </authorList>
    </citation>
    <scope>NUCLEOTIDE SEQUENCE [LARGE SCALE GENOMIC DNA]</scope>
    <source>
        <strain evidence="3 4">62-1032</strain>
    </source>
</reference>
<protein>
    <recommendedName>
        <fullName evidence="5">Transcription factor Iwr1 domain-containing protein</fullName>
    </recommendedName>
</protein>
<feature type="compositionally biased region" description="Acidic residues" evidence="1">
    <location>
        <begin position="216"/>
        <end position="237"/>
    </location>
</feature>
<feature type="compositionally biased region" description="Acidic residues" evidence="1">
    <location>
        <begin position="250"/>
        <end position="264"/>
    </location>
</feature>
<organism evidence="3 4">
    <name type="scientific">Leucosporidium creatinivorum</name>
    <dbReference type="NCBI Taxonomy" id="106004"/>
    <lineage>
        <taxon>Eukaryota</taxon>
        <taxon>Fungi</taxon>
        <taxon>Dikarya</taxon>
        <taxon>Basidiomycota</taxon>
        <taxon>Pucciniomycotina</taxon>
        <taxon>Microbotryomycetes</taxon>
        <taxon>Leucosporidiales</taxon>
        <taxon>Leucosporidium</taxon>
    </lineage>
</organism>
<sequence>MFASLFTSLVHYSLSLVMSNNYEEVKPRAQRYRFATAEEEFFATPSKPCKPTSTRYHRSTPRDELSAAEDAFFASTPAAIVPQELAVVPYIARQSHKSTASAPIDIPRRPLALIEFASVDEQQQALSYSSDSSSSDLLDYTSAEDDDEDSTDSDSDDDEQDDPRFVDLSSLRSCSPRRSRFPSNSSSSSLEDAPLLCQLVISRIEAQYYESCSSSSEEEESEEERFEEFGDDEEERGELERPGSRYGWYGDDEDEDVYQSDDEEEHYRPMERCESRLGFYAEDDDEE</sequence>
<keyword evidence="4" id="KW-1185">Reference proteome</keyword>
<name>A0A1Y2CTB2_9BASI</name>
<dbReference type="Proteomes" id="UP000193467">
    <property type="component" value="Unassembled WGS sequence"/>
</dbReference>
<feature type="compositionally biased region" description="Acidic residues" evidence="1">
    <location>
        <begin position="142"/>
        <end position="161"/>
    </location>
</feature>
<comment type="caution">
    <text evidence="3">The sequence shown here is derived from an EMBL/GenBank/DDBJ whole genome shotgun (WGS) entry which is preliminary data.</text>
</comment>
<gene>
    <name evidence="3" type="ORF">BCR35DRAFT_336050</name>
</gene>
<keyword evidence="2" id="KW-0732">Signal</keyword>
<dbReference type="EMBL" id="MCGR01000110">
    <property type="protein sequence ID" value="ORY50187.1"/>
    <property type="molecule type" value="Genomic_DNA"/>
</dbReference>
<feature type="region of interest" description="Disordered" evidence="1">
    <location>
        <begin position="210"/>
        <end position="271"/>
    </location>
</feature>
<evidence type="ECO:0000256" key="2">
    <source>
        <dbReference type="SAM" id="SignalP"/>
    </source>
</evidence>
<feature type="chain" id="PRO_5012350079" description="Transcription factor Iwr1 domain-containing protein" evidence="2">
    <location>
        <begin position="16"/>
        <end position="287"/>
    </location>
</feature>
<evidence type="ECO:0000256" key="1">
    <source>
        <dbReference type="SAM" id="MobiDB-lite"/>
    </source>
</evidence>
<accession>A0A1Y2CTB2</accession>
<feature type="signal peptide" evidence="2">
    <location>
        <begin position="1"/>
        <end position="15"/>
    </location>
</feature>
<evidence type="ECO:0000313" key="4">
    <source>
        <dbReference type="Proteomes" id="UP000193467"/>
    </source>
</evidence>
<feature type="region of interest" description="Disordered" evidence="1">
    <location>
        <begin position="125"/>
        <end position="169"/>
    </location>
</feature>
<dbReference type="AlphaFoldDB" id="A0A1Y2CTB2"/>
<evidence type="ECO:0008006" key="5">
    <source>
        <dbReference type="Google" id="ProtNLM"/>
    </source>
</evidence>
<proteinExistence type="predicted"/>
<dbReference type="InParanoid" id="A0A1Y2CTB2"/>